<feature type="transmembrane region" description="Helical" evidence="2">
    <location>
        <begin position="131"/>
        <end position="152"/>
    </location>
</feature>
<proteinExistence type="predicted"/>
<sequence>MSTSTVTRRPDDGGQGKEQRDGSALGFWAGVGAVFQLESRQRMRSRGWYVMLAVWFAVTALVAGLAAWTAGSEEGFGQVMFELVIGFVLFFGLLVAPALSANTITGDRAGGTLAILQNTLLTPGQILCGKWLAAWISSLAFLLVSVPMIIWAMTYGDVYLPAVPVLVALTAVELGVACAIGVGISARSARPLFAIVASYLVVALLGLGTLIIYGLSFQLVKESAMASEQIWPDDPWEEVRYNEKDEAVDAQGDVIEDQEAYFAEIEKKSAAVFDEQNFSCGKALFPVNVYHTERNTWLLAANPFVVVADAAPVRPRNAAADDYVGEGPMEAVSTMVRQAQRGTAATDPCLDGVKQPVVDEYDLTGTTPLWPLGLGVQVVLAAGLLESGRRRLRTPVKKLTRGTRLA</sequence>
<evidence type="ECO:0008006" key="5">
    <source>
        <dbReference type="Google" id="ProtNLM"/>
    </source>
</evidence>
<feature type="region of interest" description="Disordered" evidence="1">
    <location>
        <begin position="1"/>
        <end position="21"/>
    </location>
</feature>
<evidence type="ECO:0000256" key="2">
    <source>
        <dbReference type="SAM" id="Phobius"/>
    </source>
</evidence>
<dbReference type="EMBL" id="FUHW01000037">
    <property type="protein sequence ID" value="SJM67178.1"/>
    <property type="molecule type" value="Genomic_DNA"/>
</dbReference>
<evidence type="ECO:0000256" key="1">
    <source>
        <dbReference type="SAM" id="MobiDB-lite"/>
    </source>
</evidence>
<reference evidence="3 4" key="1">
    <citation type="submission" date="2017-02" db="EMBL/GenBank/DDBJ databases">
        <authorList>
            <person name="Peterson S.W."/>
        </authorList>
    </citation>
    <scope>NUCLEOTIDE SEQUENCE [LARGE SCALE GENOMIC DNA]</scope>
    <source>
        <strain evidence="3 4">B Ar 00.02</strain>
    </source>
</reference>
<accession>A0A1R4GG43</accession>
<gene>
    <name evidence="3" type="ORF">FM101_10280</name>
</gene>
<dbReference type="PANTHER" id="PTHR43471:SF12">
    <property type="entry name" value="HYPOTHETICAL MEMBRANE PROTEIN, CONSERVED"/>
    <property type="match status" value="1"/>
</dbReference>
<feature type="transmembrane region" description="Helical" evidence="2">
    <location>
        <begin position="76"/>
        <end position="99"/>
    </location>
</feature>
<keyword evidence="2" id="KW-1133">Transmembrane helix</keyword>
<protein>
    <recommendedName>
        <fullName evidence="5">ABC-type transport system involved in multi-copper enzyme maturation, permease component</fullName>
    </recommendedName>
</protein>
<name>A0A1R4GG43_9MICC</name>
<feature type="transmembrane region" description="Helical" evidence="2">
    <location>
        <begin position="158"/>
        <end position="180"/>
    </location>
</feature>
<dbReference type="RefSeq" id="WP_245806680.1">
    <property type="nucleotide sequence ID" value="NZ_FUHW01000037.1"/>
</dbReference>
<dbReference type="Proteomes" id="UP000195913">
    <property type="component" value="Unassembled WGS sequence"/>
</dbReference>
<keyword evidence="2" id="KW-0472">Membrane</keyword>
<feature type="transmembrane region" description="Helical" evidence="2">
    <location>
        <begin position="192"/>
        <end position="215"/>
    </location>
</feature>
<dbReference type="PANTHER" id="PTHR43471">
    <property type="entry name" value="ABC TRANSPORTER PERMEASE"/>
    <property type="match status" value="1"/>
</dbReference>
<keyword evidence="4" id="KW-1185">Reference proteome</keyword>
<keyword evidence="2" id="KW-0812">Transmembrane</keyword>
<evidence type="ECO:0000313" key="3">
    <source>
        <dbReference type="EMBL" id="SJM67178.1"/>
    </source>
</evidence>
<feature type="transmembrane region" description="Helical" evidence="2">
    <location>
        <begin position="48"/>
        <end position="70"/>
    </location>
</feature>
<evidence type="ECO:0000313" key="4">
    <source>
        <dbReference type="Proteomes" id="UP000195913"/>
    </source>
</evidence>
<feature type="compositionally biased region" description="Basic and acidic residues" evidence="1">
    <location>
        <begin position="8"/>
        <end position="21"/>
    </location>
</feature>
<organism evidence="3 4">
    <name type="scientific">Arthrobacter rhombi</name>
    <dbReference type="NCBI Taxonomy" id="71253"/>
    <lineage>
        <taxon>Bacteria</taxon>
        <taxon>Bacillati</taxon>
        <taxon>Actinomycetota</taxon>
        <taxon>Actinomycetes</taxon>
        <taxon>Micrococcales</taxon>
        <taxon>Micrococcaceae</taxon>
        <taxon>Arthrobacter</taxon>
    </lineage>
</organism>
<dbReference type="AlphaFoldDB" id="A0A1R4GG43"/>